<dbReference type="SUPFAM" id="SSF81799">
    <property type="entry name" value="Putative methyltransferase TM0872, insert domain"/>
    <property type="match status" value="1"/>
</dbReference>
<dbReference type="PANTHER" id="PTHR11265">
    <property type="entry name" value="S-ADENOSYL-METHYLTRANSFERASE MRAW"/>
    <property type="match status" value="1"/>
</dbReference>
<protein>
    <recommendedName>
        <fullName evidence="6">Ribosomal RNA small subunit methyltransferase H</fullName>
        <ecNumber evidence="6">2.1.1.199</ecNumber>
    </recommendedName>
    <alternativeName>
        <fullName evidence="6">16S rRNA m(4)C1402 methyltransferase</fullName>
    </alternativeName>
    <alternativeName>
        <fullName evidence="6">rRNA (cytosine-N(4)-)-methyltransferase RsmH</fullName>
    </alternativeName>
</protein>
<comment type="similarity">
    <text evidence="1 6">Belongs to the methyltransferase superfamily. RsmH family.</text>
</comment>
<dbReference type="Gene3D" id="3.40.50.150">
    <property type="entry name" value="Vaccinia Virus protein VP39"/>
    <property type="match status" value="1"/>
</dbReference>
<feature type="binding site" evidence="6">
    <location>
        <position position="51"/>
    </location>
    <ligand>
        <name>S-adenosyl-L-methionine</name>
        <dbReference type="ChEBI" id="CHEBI:59789"/>
    </ligand>
</feature>
<dbReference type="Pfam" id="PF01795">
    <property type="entry name" value="Methyltransf_5"/>
    <property type="match status" value="1"/>
</dbReference>
<feature type="binding site" evidence="6">
    <location>
        <position position="82"/>
    </location>
    <ligand>
        <name>S-adenosyl-L-methionine</name>
        <dbReference type="ChEBI" id="CHEBI:59789"/>
    </ligand>
</feature>
<keyword evidence="6" id="KW-0963">Cytoplasm</keyword>
<dbReference type="SUPFAM" id="SSF53335">
    <property type="entry name" value="S-adenosyl-L-methionine-dependent methyltransferases"/>
    <property type="match status" value="1"/>
</dbReference>
<evidence type="ECO:0000256" key="4">
    <source>
        <dbReference type="ARBA" id="ARBA00022679"/>
    </source>
</evidence>
<name>A0A1G2LBL3_9BACT</name>
<evidence type="ECO:0000256" key="3">
    <source>
        <dbReference type="ARBA" id="ARBA00022603"/>
    </source>
</evidence>
<comment type="function">
    <text evidence="6">Specifically methylates the N4 position of cytidine in position 1402 (C1402) of 16S rRNA.</text>
</comment>
<dbReference type="EMBL" id="MHQS01000007">
    <property type="protein sequence ID" value="OHA09025.1"/>
    <property type="molecule type" value="Genomic_DNA"/>
</dbReference>
<comment type="caution">
    <text evidence="7">The sequence shown here is derived from an EMBL/GenBank/DDBJ whole genome shotgun (WGS) entry which is preliminary data.</text>
</comment>
<dbReference type="Proteomes" id="UP000176705">
    <property type="component" value="Unassembled WGS sequence"/>
</dbReference>
<dbReference type="EC" id="2.1.1.199" evidence="6"/>
<evidence type="ECO:0000256" key="6">
    <source>
        <dbReference type="HAMAP-Rule" id="MF_01007"/>
    </source>
</evidence>
<keyword evidence="5 6" id="KW-0949">S-adenosyl-L-methionine</keyword>
<dbReference type="PIRSF" id="PIRSF004486">
    <property type="entry name" value="MraW"/>
    <property type="match status" value="1"/>
</dbReference>
<evidence type="ECO:0000313" key="7">
    <source>
        <dbReference type="EMBL" id="OHA09025.1"/>
    </source>
</evidence>
<comment type="catalytic activity">
    <reaction evidence="6">
        <text>cytidine(1402) in 16S rRNA + S-adenosyl-L-methionine = N(4)-methylcytidine(1402) in 16S rRNA + S-adenosyl-L-homocysteine + H(+)</text>
        <dbReference type="Rhea" id="RHEA:42928"/>
        <dbReference type="Rhea" id="RHEA-COMP:10286"/>
        <dbReference type="Rhea" id="RHEA-COMP:10287"/>
        <dbReference type="ChEBI" id="CHEBI:15378"/>
        <dbReference type="ChEBI" id="CHEBI:57856"/>
        <dbReference type="ChEBI" id="CHEBI:59789"/>
        <dbReference type="ChEBI" id="CHEBI:74506"/>
        <dbReference type="ChEBI" id="CHEBI:82748"/>
        <dbReference type="EC" id="2.1.1.199"/>
    </reaction>
</comment>
<dbReference type="STRING" id="1802280.A3B37_03570"/>
<dbReference type="GO" id="GO:0005737">
    <property type="term" value="C:cytoplasm"/>
    <property type="evidence" value="ECO:0007669"/>
    <property type="project" value="UniProtKB-SubCell"/>
</dbReference>
<dbReference type="InterPro" id="IPR029063">
    <property type="entry name" value="SAM-dependent_MTases_sf"/>
</dbReference>
<comment type="subcellular location">
    <subcellularLocation>
        <location evidence="6">Cytoplasm</location>
    </subcellularLocation>
</comment>
<dbReference type="InterPro" id="IPR023397">
    <property type="entry name" value="SAM-dep_MeTrfase_MraW_recog"/>
</dbReference>
<keyword evidence="3 6" id="KW-0489">Methyltransferase</keyword>
<dbReference type="AlphaFoldDB" id="A0A1G2LBL3"/>
<dbReference type="HAMAP" id="MF_01007">
    <property type="entry name" value="16SrRNA_methyltr_H"/>
    <property type="match status" value="1"/>
</dbReference>
<sequence>MVHTPVLLEETLFFLDVRPGARFIDATADGGGHAIAILDRIRPSGKLLAIEWDEELFERLRERLAKICMPTSKSCVLRRGSYTDLYRFARSSSCIPAAGVLFDFGMSSFQLEASSRGFSFQKSEPLDMRMSRELAESAADVLARRSAVELEAILRDLGEEPCARRIASAISAARRTHPIRRTNDLVAIIRQAVPVWYRRRRIHFATRTFQALRIAVNRELENIPRGLAAACRILAPGGRIVAISYHSLEDRLVKQFFRNEGVRSVFRTLTPKPVRPSRREVLGNPRARSARLRAFERIP</sequence>
<dbReference type="GO" id="GO:0071424">
    <property type="term" value="F:rRNA (cytosine-N4-)-methyltransferase activity"/>
    <property type="evidence" value="ECO:0007669"/>
    <property type="project" value="UniProtKB-UniRule"/>
</dbReference>
<feature type="binding site" evidence="6">
    <location>
        <position position="110"/>
    </location>
    <ligand>
        <name>S-adenosyl-L-methionine</name>
        <dbReference type="ChEBI" id="CHEBI:59789"/>
    </ligand>
</feature>
<reference evidence="7 8" key="1">
    <citation type="journal article" date="2016" name="Nat. Commun.">
        <title>Thousands of microbial genomes shed light on interconnected biogeochemical processes in an aquifer system.</title>
        <authorList>
            <person name="Anantharaman K."/>
            <person name="Brown C.T."/>
            <person name="Hug L.A."/>
            <person name="Sharon I."/>
            <person name="Castelle C.J."/>
            <person name="Probst A.J."/>
            <person name="Thomas B.C."/>
            <person name="Singh A."/>
            <person name="Wilkins M.J."/>
            <person name="Karaoz U."/>
            <person name="Brodie E.L."/>
            <person name="Williams K.H."/>
            <person name="Hubbard S.S."/>
            <person name="Banfield J.F."/>
        </authorList>
    </citation>
    <scope>NUCLEOTIDE SEQUENCE [LARGE SCALE GENOMIC DNA]</scope>
</reference>
<gene>
    <name evidence="6" type="primary">rsmH</name>
    <name evidence="7" type="ORF">A3B37_03570</name>
</gene>
<keyword evidence="2 6" id="KW-0698">rRNA processing</keyword>
<organism evidence="7 8">
    <name type="scientific">Candidatus Sungbacteria bacterium RIFCSPLOWO2_01_FULL_59_16</name>
    <dbReference type="NCBI Taxonomy" id="1802280"/>
    <lineage>
        <taxon>Bacteria</taxon>
        <taxon>Candidatus Sungiibacteriota</taxon>
    </lineage>
</organism>
<dbReference type="GO" id="GO:0070475">
    <property type="term" value="P:rRNA base methylation"/>
    <property type="evidence" value="ECO:0007669"/>
    <property type="project" value="UniProtKB-UniRule"/>
</dbReference>
<dbReference type="PANTHER" id="PTHR11265:SF0">
    <property type="entry name" value="12S RRNA N4-METHYLCYTIDINE METHYLTRANSFERASE"/>
    <property type="match status" value="1"/>
</dbReference>
<proteinExistence type="inferred from homology"/>
<evidence type="ECO:0000256" key="1">
    <source>
        <dbReference type="ARBA" id="ARBA00010396"/>
    </source>
</evidence>
<evidence type="ECO:0000256" key="2">
    <source>
        <dbReference type="ARBA" id="ARBA00022552"/>
    </source>
</evidence>
<keyword evidence="4 6" id="KW-0808">Transferase</keyword>
<dbReference type="Gene3D" id="1.10.150.170">
    <property type="entry name" value="Putative methyltransferase TM0872, insert domain"/>
    <property type="match status" value="1"/>
</dbReference>
<feature type="binding site" evidence="6">
    <location>
        <begin position="31"/>
        <end position="33"/>
    </location>
    <ligand>
        <name>S-adenosyl-L-methionine</name>
        <dbReference type="ChEBI" id="CHEBI:59789"/>
    </ligand>
</feature>
<dbReference type="NCBIfam" id="TIGR00006">
    <property type="entry name" value="16S rRNA (cytosine(1402)-N(4))-methyltransferase RsmH"/>
    <property type="match status" value="1"/>
</dbReference>
<feature type="binding site" evidence="6">
    <location>
        <position position="103"/>
    </location>
    <ligand>
        <name>S-adenosyl-L-methionine</name>
        <dbReference type="ChEBI" id="CHEBI:59789"/>
    </ligand>
</feature>
<evidence type="ECO:0000313" key="8">
    <source>
        <dbReference type="Proteomes" id="UP000176705"/>
    </source>
</evidence>
<dbReference type="InterPro" id="IPR002903">
    <property type="entry name" value="RsmH"/>
</dbReference>
<evidence type="ECO:0000256" key="5">
    <source>
        <dbReference type="ARBA" id="ARBA00022691"/>
    </source>
</evidence>
<accession>A0A1G2LBL3</accession>